<dbReference type="RefSeq" id="XP_064855271.1">
    <property type="nucleotide sequence ID" value="XM_064999199.1"/>
</dbReference>
<dbReference type="EMBL" id="BTFZ01000019">
    <property type="protein sequence ID" value="GMM38275.1"/>
    <property type="molecule type" value="Genomic_DNA"/>
</dbReference>
<feature type="chain" id="PRO_5043484388" evidence="1">
    <location>
        <begin position="20"/>
        <end position="404"/>
    </location>
</feature>
<dbReference type="AlphaFoldDB" id="A0AAV5QTM1"/>
<accession>A0AAV5QTM1</accession>
<gene>
    <name evidence="2" type="ORF">DASC09_056140</name>
</gene>
<reference evidence="2 3" key="1">
    <citation type="journal article" date="2023" name="Elife">
        <title>Identification of key yeast species and microbe-microbe interactions impacting larval growth of Drosophila in the wild.</title>
        <authorList>
            <person name="Mure A."/>
            <person name="Sugiura Y."/>
            <person name="Maeda R."/>
            <person name="Honda K."/>
            <person name="Sakurai N."/>
            <person name="Takahashi Y."/>
            <person name="Watada M."/>
            <person name="Katoh T."/>
            <person name="Gotoh A."/>
            <person name="Gotoh Y."/>
            <person name="Taniguchi I."/>
            <person name="Nakamura K."/>
            <person name="Hayashi T."/>
            <person name="Katayama T."/>
            <person name="Uemura T."/>
            <person name="Hattori Y."/>
        </authorList>
    </citation>
    <scope>NUCLEOTIDE SEQUENCE [LARGE SCALE GENOMIC DNA]</scope>
    <source>
        <strain evidence="2 3">SC-9</strain>
    </source>
</reference>
<evidence type="ECO:0000256" key="1">
    <source>
        <dbReference type="SAM" id="SignalP"/>
    </source>
</evidence>
<keyword evidence="1" id="KW-0732">Signal</keyword>
<proteinExistence type="predicted"/>
<evidence type="ECO:0000313" key="2">
    <source>
        <dbReference type="EMBL" id="GMM38275.1"/>
    </source>
</evidence>
<organism evidence="2 3">
    <name type="scientific">Saccharomycopsis crataegensis</name>
    <dbReference type="NCBI Taxonomy" id="43959"/>
    <lineage>
        <taxon>Eukaryota</taxon>
        <taxon>Fungi</taxon>
        <taxon>Dikarya</taxon>
        <taxon>Ascomycota</taxon>
        <taxon>Saccharomycotina</taxon>
        <taxon>Saccharomycetes</taxon>
        <taxon>Saccharomycopsidaceae</taxon>
        <taxon>Saccharomycopsis</taxon>
    </lineage>
</organism>
<evidence type="ECO:0000313" key="3">
    <source>
        <dbReference type="Proteomes" id="UP001360560"/>
    </source>
</evidence>
<feature type="signal peptide" evidence="1">
    <location>
        <begin position="1"/>
        <end position="19"/>
    </location>
</feature>
<dbReference type="GeneID" id="90076264"/>
<dbReference type="Proteomes" id="UP001360560">
    <property type="component" value="Unassembled WGS sequence"/>
</dbReference>
<keyword evidence="3" id="KW-1185">Reference proteome</keyword>
<comment type="caution">
    <text evidence="2">The sequence shown here is derived from an EMBL/GenBank/DDBJ whole genome shotgun (WGS) entry which is preliminary data.</text>
</comment>
<name>A0AAV5QTM1_9ASCO</name>
<protein>
    <submittedName>
        <fullName evidence="2">Uncharacterized protein</fullName>
    </submittedName>
</protein>
<sequence>MRRPLILIISLWLITIASASSSIRTATAVVDQSEITTDSEYVDIYDCGTDFSDITSPDQIPKAKYGCRYAAWVGYYLNQGQAALTNLTSLMNEYSTYEQNYKAYIAAIQSSIMSDFGEWLNENDLGNLNYYQCTGSKYVSSCIHENLVGRERICTSGTLSNLYIPDSQKAAAAASLSTYYSATIKASDLTLMDSSTTFQLADNALACRFTAKNMTLPSAGLLDNDPIASFTWDNLTSLATLLATAKDSLGKVSPIDLIDFLTPVPVFTNMAQRAMDINAKGAQQVEIEKEERKLAILNIIFTIVGVAAIFFDGPAAVALDSVLAGVQVLATWSITGEVSAADIISAIGGALGGIFSALRVGRNFGEVVNTFRFSSTSDLTKQMLKMPDYQDCIQAAYGVAMSTS</sequence>